<feature type="region of interest" description="Disordered" evidence="1">
    <location>
        <begin position="58"/>
        <end position="87"/>
    </location>
</feature>
<evidence type="ECO:0000313" key="3">
    <source>
        <dbReference type="Proteomes" id="UP000774958"/>
    </source>
</evidence>
<protein>
    <submittedName>
        <fullName evidence="2">Retention module-containing protein</fullName>
    </submittedName>
</protein>
<gene>
    <name evidence="2" type="ORF">LA374_07590</name>
</gene>
<dbReference type="Pfam" id="PF17963">
    <property type="entry name" value="Big_9"/>
    <property type="match status" value="1"/>
</dbReference>
<organism evidence="2 3">
    <name type="scientific">Aeromonas schubertii</name>
    <dbReference type="NCBI Taxonomy" id="652"/>
    <lineage>
        <taxon>Bacteria</taxon>
        <taxon>Pseudomonadati</taxon>
        <taxon>Pseudomonadota</taxon>
        <taxon>Gammaproteobacteria</taxon>
        <taxon>Aeromonadales</taxon>
        <taxon>Aeromonadaceae</taxon>
        <taxon>Aeromonas</taxon>
    </lineage>
</organism>
<comment type="caution">
    <text evidence="2">The sequence shown here is derived from an EMBL/GenBank/DDBJ whole genome shotgun (WGS) entry which is preliminary data.</text>
</comment>
<sequence length="362" mass="36098">MRTQKIDTAVTVSAIEGKAWILQGNVQGREIQKGDLLKAGTTIQIDDQARLSFAAVQDAPAPQPNPDELPATAATAPTSQNPAGGNDVNALQQAILQGADPTQAFEATAAGGAPAAGGGIGGVDGGSGNGGFIVVDRTGDATLAEAGFDTTYSTTGTIEPTQTEATLLTNELADADESVTVIEGGSVDGNVLANTTNPDGPADASVVSYSWGINENVPPGVASTLTGIGTLILNPDGSFTFTPEPNYDGAVPSVTYVVFDGQDEVTSTLNIAITVVDSPVELSGLDLAQGEVTVSDANVPEGSSPNPAALTQSGIFTFSALDGVQTLSVGGVSLITAGVAVATPVVIPSGLGNSLTVTAISF</sequence>
<feature type="non-terminal residue" evidence="2">
    <location>
        <position position="362"/>
    </location>
</feature>
<dbReference type="Proteomes" id="UP000774958">
    <property type="component" value="Unassembled WGS sequence"/>
</dbReference>
<feature type="compositionally biased region" description="Polar residues" evidence="1">
    <location>
        <begin position="75"/>
        <end position="87"/>
    </location>
</feature>
<dbReference type="RefSeq" id="WP_224162558.1">
    <property type="nucleotide sequence ID" value="NZ_JAIRBT010000008.1"/>
</dbReference>
<accession>A0ABS7V9L3</accession>
<evidence type="ECO:0000256" key="1">
    <source>
        <dbReference type="SAM" id="MobiDB-lite"/>
    </source>
</evidence>
<reference evidence="2 3" key="1">
    <citation type="submission" date="2021-09" db="EMBL/GenBank/DDBJ databases">
        <title>Aeromonas schubertii isolated from Asian sea bass.</title>
        <authorList>
            <person name="Pinpimai K."/>
        </authorList>
    </citation>
    <scope>NUCLEOTIDE SEQUENCE [LARGE SCALE GENOMIC DNA]</scope>
    <source>
        <strain evidence="2 3">CHULA2021a</strain>
    </source>
</reference>
<dbReference type="InterPro" id="IPR047777">
    <property type="entry name" value="LapA-like_RM"/>
</dbReference>
<keyword evidence="3" id="KW-1185">Reference proteome</keyword>
<evidence type="ECO:0000313" key="2">
    <source>
        <dbReference type="EMBL" id="MBZ6066065.1"/>
    </source>
</evidence>
<name>A0ABS7V9L3_9GAMM</name>
<dbReference type="EMBL" id="JAIRBT010000008">
    <property type="protein sequence ID" value="MBZ6066065.1"/>
    <property type="molecule type" value="Genomic_DNA"/>
</dbReference>
<proteinExistence type="predicted"/>
<dbReference type="NCBIfam" id="NF033682">
    <property type="entry name" value="retention_LapA"/>
    <property type="match status" value="1"/>
</dbReference>